<dbReference type="GO" id="GO:0043565">
    <property type="term" value="F:sequence-specific DNA binding"/>
    <property type="evidence" value="ECO:0007669"/>
    <property type="project" value="TreeGrafter"/>
</dbReference>
<dbReference type="Pfam" id="PF00096">
    <property type="entry name" value="zf-C2H2"/>
    <property type="match status" value="2"/>
</dbReference>
<feature type="domain" description="C2H2-type" evidence="6">
    <location>
        <begin position="49"/>
        <end position="77"/>
    </location>
</feature>
<dbReference type="GO" id="GO:0045893">
    <property type="term" value="P:positive regulation of DNA-templated transcription"/>
    <property type="evidence" value="ECO:0007669"/>
    <property type="project" value="UniProtKB-ARBA"/>
</dbReference>
<evidence type="ECO:0000256" key="3">
    <source>
        <dbReference type="ARBA" id="ARBA00022771"/>
    </source>
</evidence>
<dbReference type="GO" id="GO:0005694">
    <property type="term" value="C:chromosome"/>
    <property type="evidence" value="ECO:0007669"/>
    <property type="project" value="UniProtKB-ARBA"/>
</dbReference>
<comment type="caution">
    <text evidence="7">The sequence shown here is derived from an EMBL/GenBank/DDBJ whole genome shotgun (WGS) entry which is preliminary data.</text>
</comment>
<organism evidence="7 8">
    <name type="scientific">Portunus trituberculatus</name>
    <name type="common">Swimming crab</name>
    <name type="synonym">Neptunus trituberculatus</name>
    <dbReference type="NCBI Taxonomy" id="210409"/>
    <lineage>
        <taxon>Eukaryota</taxon>
        <taxon>Metazoa</taxon>
        <taxon>Ecdysozoa</taxon>
        <taxon>Arthropoda</taxon>
        <taxon>Crustacea</taxon>
        <taxon>Multicrustacea</taxon>
        <taxon>Malacostraca</taxon>
        <taxon>Eumalacostraca</taxon>
        <taxon>Eucarida</taxon>
        <taxon>Decapoda</taxon>
        <taxon>Pleocyemata</taxon>
        <taxon>Brachyura</taxon>
        <taxon>Eubrachyura</taxon>
        <taxon>Portunoidea</taxon>
        <taxon>Portunidae</taxon>
        <taxon>Portuninae</taxon>
        <taxon>Portunus</taxon>
    </lineage>
</organism>
<dbReference type="PROSITE" id="PS50157">
    <property type="entry name" value="ZINC_FINGER_C2H2_2"/>
    <property type="match status" value="3"/>
</dbReference>
<keyword evidence="2" id="KW-0677">Repeat</keyword>
<keyword evidence="8" id="KW-1185">Reference proteome</keyword>
<evidence type="ECO:0000313" key="7">
    <source>
        <dbReference type="EMBL" id="MPC10529.1"/>
    </source>
</evidence>
<dbReference type="EMBL" id="VSRR010000121">
    <property type="protein sequence ID" value="MPC10529.1"/>
    <property type="molecule type" value="Genomic_DNA"/>
</dbReference>
<accession>A0A5B7CLV7</accession>
<evidence type="ECO:0000259" key="6">
    <source>
        <dbReference type="PROSITE" id="PS50157"/>
    </source>
</evidence>
<proteinExistence type="predicted"/>
<keyword evidence="4" id="KW-0862">Zinc</keyword>
<protein>
    <submittedName>
        <fullName evidence="7">PR domain zinc finger protein 5</fullName>
    </submittedName>
</protein>
<name>A0A5B7CLV7_PORTR</name>
<dbReference type="InterPro" id="IPR013087">
    <property type="entry name" value="Znf_C2H2_type"/>
</dbReference>
<reference evidence="7 8" key="1">
    <citation type="submission" date="2019-05" db="EMBL/GenBank/DDBJ databases">
        <title>Another draft genome of Portunus trituberculatus and its Hox gene families provides insights of decapod evolution.</title>
        <authorList>
            <person name="Jeong J.-H."/>
            <person name="Song I."/>
            <person name="Kim S."/>
            <person name="Choi T."/>
            <person name="Kim D."/>
            <person name="Ryu S."/>
            <person name="Kim W."/>
        </authorList>
    </citation>
    <scope>NUCLEOTIDE SEQUENCE [LARGE SCALE GENOMIC DNA]</scope>
    <source>
        <tissue evidence="7">Muscle</tissue>
    </source>
</reference>
<evidence type="ECO:0000256" key="1">
    <source>
        <dbReference type="ARBA" id="ARBA00022723"/>
    </source>
</evidence>
<dbReference type="GO" id="GO:0000981">
    <property type="term" value="F:DNA-binding transcription factor activity, RNA polymerase II-specific"/>
    <property type="evidence" value="ECO:0007669"/>
    <property type="project" value="TreeGrafter"/>
</dbReference>
<dbReference type="PANTHER" id="PTHR24408:SF58">
    <property type="entry name" value="TRANSCRIPTION FACTOR (TFIIIA), PUTATIVE (AFU_ORTHOLOGUE AFUA_1G05150)-RELATED"/>
    <property type="match status" value="1"/>
</dbReference>
<dbReference type="OrthoDB" id="6077919at2759"/>
<keyword evidence="3 5" id="KW-0863">Zinc-finger</keyword>
<dbReference type="PANTHER" id="PTHR24408">
    <property type="entry name" value="ZINC FINGER PROTEIN"/>
    <property type="match status" value="1"/>
</dbReference>
<dbReference type="InterPro" id="IPR036236">
    <property type="entry name" value="Znf_C2H2_sf"/>
</dbReference>
<gene>
    <name evidence="7" type="primary">Prdm5</name>
    <name evidence="7" type="ORF">E2C01_003167</name>
</gene>
<dbReference type="GO" id="GO:0008270">
    <property type="term" value="F:zinc ion binding"/>
    <property type="evidence" value="ECO:0007669"/>
    <property type="project" value="UniProtKB-KW"/>
</dbReference>
<evidence type="ECO:0000256" key="4">
    <source>
        <dbReference type="ARBA" id="ARBA00022833"/>
    </source>
</evidence>
<dbReference type="GO" id="GO:0005634">
    <property type="term" value="C:nucleus"/>
    <property type="evidence" value="ECO:0007669"/>
    <property type="project" value="TreeGrafter"/>
</dbReference>
<dbReference type="Proteomes" id="UP000324222">
    <property type="component" value="Unassembled WGS sequence"/>
</dbReference>
<sequence length="173" mass="19620">MLTARGSSSCSFPSPDQLHCGVCGRRFHGRNRRQDLERHMRTHTGEKPYQCPHCPHRTNRTGNLKTHMYTVHRDLHQPRLPCDKAVMPPLLPSGDGRSVSLSRGDEASGVQCPVCGRFISGVNRKQNLERHMLTHSGQRPYRCPYCPHGSNRVDNLKLHIRRLHFDSAPPTSS</sequence>
<evidence type="ECO:0000256" key="2">
    <source>
        <dbReference type="ARBA" id="ARBA00022737"/>
    </source>
</evidence>
<dbReference type="SMART" id="SM00355">
    <property type="entry name" value="ZnF_C2H2"/>
    <property type="match status" value="4"/>
</dbReference>
<dbReference type="Gene3D" id="3.30.160.60">
    <property type="entry name" value="Classic Zinc Finger"/>
    <property type="match status" value="4"/>
</dbReference>
<evidence type="ECO:0000256" key="5">
    <source>
        <dbReference type="PROSITE-ProRule" id="PRU00042"/>
    </source>
</evidence>
<dbReference type="SUPFAM" id="SSF57667">
    <property type="entry name" value="beta-beta-alpha zinc fingers"/>
    <property type="match status" value="2"/>
</dbReference>
<dbReference type="FunFam" id="3.30.160.60:FF:001732">
    <property type="entry name" value="Zgc:162936"/>
    <property type="match status" value="1"/>
</dbReference>
<feature type="domain" description="C2H2-type" evidence="6">
    <location>
        <begin position="141"/>
        <end position="169"/>
    </location>
</feature>
<keyword evidence="1" id="KW-0479">Metal-binding</keyword>
<feature type="domain" description="C2H2-type" evidence="6">
    <location>
        <begin position="18"/>
        <end position="48"/>
    </location>
</feature>
<dbReference type="AlphaFoldDB" id="A0A5B7CLV7"/>
<evidence type="ECO:0000313" key="8">
    <source>
        <dbReference type="Proteomes" id="UP000324222"/>
    </source>
</evidence>